<dbReference type="AlphaFoldDB" id="Q0A6P9"/>
<dbReference type="InterPro" id="IPR058792">
    <property type="entry name" value="Beta-barrel_RND_2"/>
</dbReference>
<dbReference type="PANTHER" id="PTHR30469">
    <property type="entry name" value="MULTIDRUG RESISTANCE PROTEIN MDTA"/>
    <property type="match status" value="1"/>
</dbReference>
<feature type="domain" description="CusB-like beta-barrel" evidence="5">
    <location>
        <begin position="256"/>
        <end position="329"/>
    </location>
</feature>
<dbReference type="eggNOG" id="COG0845">
    <property type="taxonomic scope" value="Bacteria"/>
</dbReference>
<dbReference type="EMBL" id="CP000453">
    <property type="protein sequence ID" value="ABI57488.1"/>
    <property type="molecule type" value="Genomic_DNA"/>
</dbReference>
<dbReference type="Pfam" id="PF25973">
    <property type="entry name" value="BSH_CzcB"/>
    <property type="match status" value="1"/>
</dbReference>
<organism evidence="7 8">
    <name type="scientific">Alkalilimnicola ehrlichii (strain ATCC BAA-1101 / DSM 17681 / MLHE-1)</name>
    <dbReference type="NCBI Taxonomy" id="187272"/>
    <lineage>
        <taxon>Bacteria</taxon>
        <taxon>Pseudomonadati</taxon>
        <taxon>Pseudomonadota</taxon>
        <taxon>Gammaproteobacteria</taxon>
        <taxon>Chromatiales</taxon>
        <taxon>Ectothiorhodospiraceae</taxon>
        <taxon>Alkalilimnicola</taxon>
    </lineage>
</organism>
<proteinExistence type="inferred from homology"/>
<evidence type="ECO:0000256" key="4">
    <source>
        <dbReference type="SAM" id="Phobius"/>
    </source>
</evidence>
<evidence type="ECO:0000313" key="7">
    <source>
        <dbReference type="EMBL" id="ABI57488.1"/>
    </source>
</evidence>
<protein>
    <submittedName>
        <fullName evidence="7">Efflux transporter, RND family, MFP subunit</fullName>
    </submittedName>
</protein>
<dbReference type="OrthoDB" id="9791520at2"/>
<gene>
    <name evidence="7" type="ordered locus">Mlg_2146</name>
</gene>
<dbReference type="HOGENOM" id="CLU_018816_14_1_6"/>
<name>Q0A6P9_ALKEH</name>
<evidence type="ECO:0000259" key="5">
    <source>
        <dbReference type="Pfam" id="PF25954"/>
    </source>
</evidence>
<dbReference type="Gene3D" id="2.40.50.100">
    <property type="match status" value="1"/>
</dbReference>
<dbReference type="PANTHER" id="PTHR30469:SF33">
    <property type="entry name" value="SLR1207 PROTEIN"/>
    <property type="match status" value="1"/>
</dbReference>
<keyword evidence="8" id="KW-1185">Reference proteome</keyword>
<dbReference type="GO" id="GO:1990961">
    <property type="term" value="P:xenobiotic detoxification by transmembrane export across the plasma membrane"/>
    <property type="evidence" value="ECO:0007669"/>
    <property type="project" value="InterPro"/>
</dbReference>
<dbReference type="GO" id="GO:0030313">
    <property type="term" value="C:cell envelope"/>
    <property type="evidence" value="ECO:0007669"/>
    <property type="project" value="UniProtKB-SubCell"/>
</dbReference>
<dbReference type="Gene3D" id="2.40.30.170">
    <property type="match status" value="1"/>
</dbReference>
<evidence type="ECO:0000313" key="8">
    <source>
        <dbReference type="Proteomes" id="UP000001962"/>
    </source>
</evidence>
<keyword evidence="4" id="KW-1133">Transmembrane helix</keyword>
<evidence type="ECO:0000256" key="3">
    <source>
        <dbReference type="SAM" id="Coils"/>
    </source>
</evidence>
<comment type="similarity">
    <text evidence="1">Belongs to the membrane fusion protein (MFP) (TC 8.A.1) family.</text>
</comment>
<reference evidence="8" key="1">
    <citation type="submission" date="2006-08" db="EMBL/GenBank/DDBJ databases">
        <title>Complete sequence of Alkalilimnicola ehrilichei MLHE-1.</title>
        <authorList>
            <person name="Copeland A."/>
            <person name="Lucas S."/>
            <person name="Lapidus A."/>
            <person name="Barry K."/>
            <person name="Detter J.C."/>
            <person name="Glavina del Rio T."/>
            <person name="Hammon N."/>
            <person name="Israni S."/>
            <person name="Dalin E."/>
            <person name="Tice H."/>
            <person name="Pitluck S."/>
            <person name="Sims D."/>
            <person name="Brettin T."/>
            <person name="Bruce D."/>
            <person name="Han C."/>
            <person name="Tapia R."/>
            <person name="Gilna P."/>
            <person name="Schmutz J."/>
            <person name="Larimer F."/>
            <person name="Land M."/>
            <person name="Hauser L."/>
            <person name="Kyrpides N."/>
            <person name="Mikhailova N."/>
            <person name="Oremland R.S."/>
            <person name="Hoeft S.E."/>
            <person name="Switzer-Blum J."/>
            <person name="Kulp T."/>
            <person name="King G."/>
            <person name="Tabita R."/>
            <person name="Witte B."/>
            <person name="Santini J.M."/>
            <person name="Basu P."/>
            <person name="Hollibaugh J.T."/>
            <person name="Xie G."/>
            <person name="Stolz J.F."/>
            <person name="Richardson P."/>
        </authorList>
    </citation>
    <scope>NUCLEOTIDE SEQUENCE [LARGE SCALE GENOMIC DNA]</scope>
    <source>
        <strain evidence="8">ATCC BAA-1101 / DSM 17681 / MLHE-1</strain>
    </source>
</reference>
<keyword evidence="4" id="KW-0812">Transmembrane</keyword>
<evidence type="ECO:0000256" key="1">
    <source>
        <dbReference type="ARBA" id="ARBA00009477"/>
    </source>
</evidence>
<keyword evidence="4" id="KW-0472">Membrane</keyword>
<accession>Q0A6P9</accession>
<dbReference type="InterPro" id="IPR006143">
    <property type="entry name" value="RND_pump_MFP"/>
</dbReference>
<dbReference type="RefSeq" id="WP_011629882.1">
    <property type="nucleotide sequence ID" value="NC_008340.1"/>
</dbReference>
<feature type="domain" description="CzcB-like barrel-sandwich hybrid" evidence="6">
    <location>
        <begin position="88"/>
        <end position="247"/>
    </location>
</feature>
<feature type="coiled-coil region" evidence="3">
    <location>
        <begin position="145"/>
        <end position="217"/>
    </location>
</feature>
<dbReference type="InterPro" id="IPR058647">
    <property type="entry name" value="BSH_CzcB-like"/>
</dbReference>
<dbReference type="KEGG" id="aeh:Mlg_2146"/>
<evidence type="ECO:0000259" key="6">
    <source>
        <dbReference type="Pfam" id="PF25973"/>
    </source>
</evidence>
<dbReference type="Gene3D" id="6.10.140.1990">
    <property type="match status" value="1"/>
</dbReference>
<dbReference type="Proteomes" id="UP000001962">
    <property type="component" value="Chromosome"/>
</dbReference>
<dbReference type="SUPFAM" id="SSF111369">
    <property type="entry name" value="HlyD-like secretion proteins"/>
    <property type="match status" value="1"/>
</dbReference>
<sequence length="417" mass="46922">MSQSQQPDGEDRLQSLQRSLDNALARWHGLSFRRRTAIVAAVLFGGLLLALLTSGGRSLPDGVAAAPIEPRPLNMEVRAQGTLRAHRQMNVYPRVAGTVVDIAAEAAEANGRVSRGEAIVTLDDEDIRIEVEDAEAALWGAKAELASALGRYQRAIQQRDRAERLYREDLIPRDERDQERAHYEDMRAALETARAHVRQAEIRLEQARDNLQHTEVRSPIDGRVLNIAAELGDRVAPGGQTPVFTVAAGLEPMELRLEVNEADIGKIRAGQRIRFNVEAYRQEDFHAEVRRVLPGGYERRGVQVYEVRADAENPHHRLMPGMSVQARIHIEQTEPRPAIPLRALVFEPESERLLDPHRDTLRALRDEGRSIIWIQDRSGEIRPAGVELGEQDDEYAVLRDTPWSDDDADGIRVLFYE</sequence>
<dbReference type="GO" id="GO:1990281">
    <property type="term" value="C:efflux pump complex"/>
    <property type="evidence" value="ECO:0007669"/>
    <property type="project" value="TreeGrafter"/>
</dbReference>
<dbReference type="NCBIfam" id="TIGR01730">
    <property type="entry name" value="RND_mfp"/>
    <property type="match status" value="1"/>
</dbReference>
<dbReference type="GO" id="GO:0019898">
    <property type="term" value="C:extrinsic component of membrane"/>
    <property type="evidence" value="ECO:0007669"/>
    <property type="project" value="InterPro"/>
</dbReference>
<feature type="transmembrane region" description="Helical" evidence="4">
    <location>
        <begin position="36"/>
        <end position="53"/>
    </location>
</feature>
<keyword evidence="2 3" id="KW-0175">Coiled coil</keyword>
<dbReference type="GO" id="GO:1990195">
    <property type="term" value="C:macrolide transmembrane transporter complex"/>
    <property type="evidence" value="ECO:0007669"/>
    <property type="project" value="InterPro"/>
</dbReference>
<evidence type="ECO:0000256" key="2">
    <source>
        <dbReference type="ARBA" id="ARBA00023054"/>
    </source>
</evidence>
<dbReference type="GO" id="GO:0015562">
    <property type="term" value="F:efflux transmembrane transporter activity"/>
    <property type="evidence" value="ECO:0007669"/>
    <property type="project" value="TreeGrafter"/>
</dbReference>
<dbReference type="InterPro" id="IPR030190">
    <property type="entry name" value="MacA_alpha-hairpin_sf"/>
</dbReference>
<dbReference type="Pfam" id="PF25954">
    <property type="entry name" value="Beta-barrel_RND_2"/>
    <property type="match status" value="1"/>
</dbReference>